<dbReference type="InterPro" id="IPR020583">
    <property type="entry name" value="Inositol_monoP_metal-BS"/>
</dbReference>
<keyword evidence="5 7" id="KW-0378">Hydrolase</keyword>
<evidence type="ECO:0000256" key="4">
    <source>
        <dbReference type="ARBA" id="ARBA00022723"/>
    </source>
</evidence>
<proteinExistence type="inferred from homology"/>
<comment type="cofactor">
    <cofactor evidence="2 7">
        <name>Mg(2+)</name>
        <dbReference type="ChEBI" id="CHEBI:18420"/>
    </cofactor>
</comment>
<evidence type="ECO:0000313" key="8">
    <source>
        <dbReference type="EMBL" id="GAA5159889.1"/>
    </source>
</evidence>
<comment type="similarity">
    <text evidence="3 7">Belongs to the inositol monophosphatase superfamily.</text>
</comment>
<dbReference type="PANTHER" id="PTHR20854">
    <property type="entry name" value="INOSITOL MONOPHOSPHATASE"/>
    <property type="match status" value="1"/>
</dbReference>
<dbReference type="SUPFAM" id="SSF56655">
    <property type="entry name" value="Carbohydrate phosphatase"/>
    <property type="match status" value="1"/>
</dbReference>
<dbReference type="Pfam" id="PF00459">
    <property type="entry name" value="Inositol_P"/>
    <property type="match status" value="1"/>
</dbReference>
<evidence type="ECO:0000313" key="9">
    <source>
        <dbReference type="Proteomes" id="UP001500547"/>
    </source>
</evidence>
<comment type="catalytic activity">
    <reaction evidence="1 7">
        <text>a myo-inositol phosphate + H2O = myo-inositol + phosphate</text>
        <dbReference type="Rhea" id="RHEA:24056"/>
        <dbReference type="ChEBI" id="CHEBI:15377"/>
        <dbReference type="ChEBI" id="CHEBI:17268"/>
        <dbReference type="ChEBI" id="CHEBI:43474"/>
        <dbReference type="ChEBI" id="CHEBI:84139"/>
        <dbReference type="EC" id="3.1.3.25"/>
    </reaction>
</comment>
<keyword evidence="4 7" id="KW-0479">Metal-binding</keyword>
<name>A0ABP9QD44_9RHOO</name>
<comment type="caution">
    <text evidence="8">The sequence shown here is derived from an EMBL/GenBank/DDBJ whole genome shotgun (WGS) entry which is preliminary data.</text>
</comment>
<evidence type="ECO:0000256" key="1">
    <source>
        <dbReference type="ARBA" id="ARBA00001033"/>
    </source>
</evidence>
<dbReference type="PANTHER" id="PTHR20854:SF4">
    <property type="entry name" value="INOSITOL-1-MONOPHOSPHATASE-RELATED"/>
    <property type="match status" value="1"/>
</dbReference>
<dbReference type="Proteomes" id="UP001500547">
    <property type="component" value="Unassembled WGS sequence"/>
</dbReference>
<dbReference type="InterPro" id="IPR020550">
    <property type="entry name" value="Inositol_monophosphatase_CS"/>
</dbReference>
<protein>
    <recommendedName>
        <fullName evidence="7">Inositol-1-monophosphatase</fullName>
        <ecNumber evidence="7">3.1.3.25</ecNumber>
    </recommendedName>
</protein>
<dbReference type="InterPro" id="IPR000760">
    <property type="entry name" value="Inositol_monophosphatase-like"/>
</dbReference>
<keyword evidence="9" id="KW-1185">Reference proteome</keyword>
<dbReference type="PRINTS" id="PR00377">
    <property type="entry name" value="IMPHPHTASES"/>
</dbReference>
<dbReference type="EC" id="3.1.3.25" evidence="7"/>
<accession>A0ABP9QD44</accession>
<evidence type="ECO:0000256" key="2">
    <source>
        <dbReference type="ARBA" id="ARBA00001946"/>
    </source>
</evidence>
<evidence type="ECO:0000256" key="7">
    <source>
        <dbReference type="RuleBase" id="RU364068"/>
    </source>
</evidence>
<keyword evidence="6 7" id="KW-0460">Magnesium</keyword>
<dbReference type="Gene3D" id="3.40.190.80">
    <property type="match status" value="1"/>
</dbReference>
<evidence type="ECO:0000256" key="5">
    <source>
        <dbReference type="ARBA" id="ARBA00022801"/>
    </source>
</evidence>
<sequence>MHPILNIAVKAARRAATVINRASLDLDLIEVRTKQPSDFVTEVDQAAERAIIEVIREAYPEHGILAEESGRSDGAGDSAQSEFQWIIDPLDGTTNFIHGFPQYAVSIGITQKGVLQHGVIYDPVRNELFTASRGKGAFLNDRRIRVSKRTKLQDSLIGTGFPFRNFDHIDSYTAIFRELVQKTAGLRRPGAAALDLAYVACGRTDGFFEFGLAPWDMAAGALMVSEAGGLISDFSGESAYLETGNLVAGSPRIFAPLLQIVQSHTASTLKA</sequence>
<dbReference type="RefSeq" id="WP_345531443.1">
    <property type="nucleotide sequence ID" value="NZ_BAABLD010000002.1"/>
</dbReference>
<evidence type="ECO:0000256" key="6">
    <source>
        <dbReference type="ARBA" id="ARBA00022842"/>
    </source>
</evidence>
<dbReference type="PROSITE" id="PS00630">
    <property type="entry name" value="IMP_2"/>
    <property type="match status" value="1"/>
</dbReference>
<dbReference type="PROSITE" id="PS00629">
    <property type="entry name" value="IMP_1"/>
    <property type="match status" value="1"/>
</dbReference>
<dbReference type="InterPro" id="IPR033942">
    <property type="entry name" value="IMPase"/>
</dbReference>
<dbReference type="EMBL" id="BAABLD010000002">
    <property type="protein sequence ID" value="GAA5159889.1"/>
    <property type="molecule type" value="Genomic_DNA"/>
</dbReference>
<dbReference type="PRINTS" id="PR01959">
    <property type="entry name" value="SBIMPHPHTASE"/>
</dbReference>
<dbReference type="Gene3D" id="3.30.540.10">
    <property type="entry name" value="Fructose-1,6-Bisphosphatase, subunit A, domain 1"/>
    <property type="match status" value="1"/>
</dbReference>
<dbReference type="CDD" id="cd01639">
    <property type="entry name" value="IMPase"/>
    <property type="match status" value="1"/>
</dbReference>
<evidence type="ECO:0000256" key="3">
    <source>
        <dbReference type="ARBA" id="ARBA00009759"/>
    </source>
</evidence>
<organism evidence="8 9">
    <name type="scientific">Viridibacterium curvum</name>
    <dbReference type="NCBI Taxonomy" id="1101404"/>
    <lineage>
        <taxon>Bacteria</taxon>
        <taxon>Pseudomonadati</taxon>
        <taxon>Pseudomonadota</taxon>
        <taxon>Betaproteobacteria</taxon>
        <taxon>Rhodocyclales</taxon>
        <taxon>Rhodocyclaceae</taxon>
        <taxon>Viridibacterium</taxon>
    </lineage>
</organism>
<dbReference type="InterPro" id="IPR022337">
    <property type="entry name" value="Inositol_monophosphatase_SuhB"/>
</dbReference>
<gene>
    <name evidence="8" type="ORF">GCM10025770_06920</name>
</gene>
<reference evidence="9" key="1">
    <citation type="journal article" date="2019" name="Int. J. Syst. Evol. Microbiol.">
        <title>The Global Catalogue of Microorganisms (GCM) 10K type strain sequencing project: providing services to taxonomists for standard genome sequencing and annotation.</title>
        <authorList>
            <consortium name="The Broad Institute Genomics Platform"/>
            <consortium name="The Broad Institute Genome Sequencing Center for Infectious Disease"/>
            <person name="Wu L."/>
            <person name="Ma J."/>
        </authorList>
    </citation>
    <scope>NUCLEOTIDE SEQUENCE [LARGE SCALE GENOMIC DNA]</scope>
    <source>
        <strain evidence="9">JCM 18715</strain>
    </source>
</reference>